<gene>
    <name evidence="8" type="ORF">GPA26_19375</name>
</gene>
<proteinExistence type="inferred from homology"/>
<sequence>MARAAWGTALNKVKILVLGASGMLGNAVFKFFSGEEGFEVFGTLRSARSAQFFDAAVRQRLIAGVDVENADALLRLFSDVRPNVVVNCIGLVKQLSEADDPLAALPINSLLPHRLARMCALVGSRLVHLSTDCVFAGTKGDYTENDLPDATDLYGRSKLLGEVDYPNAIALRTSIIGHELEGARSLIGWFLAQESKVRGFKRAIFSGLPTVEIARVIKDYVIPNPELHGLYHVSADPISKYDLLTLVARAYGKAVDIEPDEVFVIDRSLNSERFRSATGFRAEKWPDLVTRMRDFG</sequence>
<comment type="cofactor">
    <cofactor evidence="6">
        <name>Mg(2+)</name>
        <dbReference type="ChEBI" id="CHEBI:18420"/>
    </cofactor>
    <text evidence="6">Binds 1 Mg(2+) ion per monomer.</text>
</comment>
<evidence type="ECO:0000259" key="7">
    <source>
        <dbReference type="Pfam" id="PF04321"/>
    </source>
</evidence>
<keyword evidence="6" id="KW-0521">NADP</keyword>
<dbReference type="InterPro" id="IPR029903">
    <property type="entry name" value="RmlD-like-bd"/>
</dbReference>
<feature type="domain" description="RmlD-like substrate binding" evidence="7">
    <location>
        <begin position="14"/>
        <end position="255"/>
    </location>
</feature>
<evidence type="ECO:0000256" key="6">
    <source>
        <dbReference type="RuleBase" id="RU364082"/>
    </source>
</evidence>
<organism evidence="8 9">
    <name type="scientific">Aromatoleum petrolei</name>
    <dbReference type="NCBI Taxonomy" id="76116"/>
    <lineage>
        <taxon>Bacteria</taxon>
        <taxon>Pseudomonadati</taxon>
        <taxon>Pseudomonadota</taxon>
        <taxon>Betaproteobacteria</taxon>
        <taxon>Rhodocyclales</taxon>
        <taxon>Rhodocyclaceae</taxon>
        <taxon>Aromatoleum</taxon>
    </lineage>
</organism>
<dbReference type="Gene3D" id="3.40.50.720">
    <property type="entry name" value="NAD(P)-binding Rossmann-like Domain"/>
    <property type="match status" value="1"/>
</dbReference>
<dbReference type="InterPro" id="IPR036291">
    <property type="entry name" value="NAD(P)-bd_dom_sf"/>
</dbReference>
<evidence type="ECO:0000313" key="8">
    <source>
        <dbReference type="EMBL" id="NMF90635.1"/>
    </source>
</evidence>
<dbReference type="PANTHER" id="PTHR10491:SF4">
    <property type="entry name" value="METHIONINE ADENOSYLTRANSFERASE 2 SUBUNIT BETA"/>
    <property type="match status" value="1"/>
</dbReference>
<evidence type="ECO:0000256" key="3">
    <source>
        <dbReference type="ARBA" id="ARBA00012929"/>
    </source>
</evidence>
<comment type="caution">
    <text evidence="8">The sequence shown here is derived from an EMBL/GenBank/DDBJ whole genome shotgun (WGS) entry which is preliminary data.</text>
</comment>
<keyword evidence="6" id="KW-0560">Oxidoreductase</keyword>
<evidence type="ECO:0000313" key="9">
    <source>
        <dbReference type="Proteomes" id="UP000652074"/>
    </source>
</evidence>
<protein>
    <recommendedName>
        <fullName evidence="4 6">dTDP-4-dehydrorhamnose reductase</fullName>
        <ecNumber evidence="3 6">1.1.1.133</ecNumber>
    </recommendedName>
</protein>
<dbReference type="Proteomes" id="UP000652074">
    <property type="component" value="Unassembled WGS sequence"/>
</dbReference>
<keyword evidence="9" id="KW-1185">Reference proteome</keyword>
<comment type="pathway">
    <text evidence="1 6">Carbohydrate biosynthesis; dTDP-L-rhamnose biosynthesis.</text>
</comment>
<comment type="similarity">
    <text evidence="2 6">Belongs to the dTDP-4-dehydrorhamnose reductase family.</text>
</comment>
<dbReference type="InterPro" id="IPR005913">
    <property type="entry name" value="dTDP_dehydrorham_reduct"/>
</dbReference>
<dbReference type="Pfam" id="PF04321">
    <property type="entry name" value="RmlD_sub_bind"/>
    <property type="match status" value="1"/>
</dbReference>
<reference evidence="8 9" key="1">
    <citation type="submission" date="2019-12" db="EMBL/GenBank/DDBJ databases">
        <title>Comparative genomics gives insights into the taxonomy of the Azoarcus-Aromatoleum group and reveals separate origins of nif in the plant-associated Azoarcus and non-plant-associated Aromatoleum sub-groups.</title>
        <authorList>
            <person name="Lafos M."/>
            <person name="Maluk M."/>
            <person name="Batista M."/>
            <person name="Junghare M."/>
            <person name="Carmona M."/>
            <person name="Faoro H."/>
            <person name="Cruz L.M."/>
            <person name="Battistoni F."/>
            <person name="De Souza E."/>
            <person name="Pedrosa F."/>
            <person name="Chen W.-M."/>
            <person name="Poole P.S."/>
            <person name="Dixon R.A."/>
            <person name="James E.K."/>
        </authorList>
    </citation>
    <scope>NUCLEOTIDE SEQUENCE [LARGE SCALE GENOMIC DNA]</scope>
    <source>
        <strain evidence="8 9">ToN1</strain>
    </source>
</reference>
<dbReference type="PANTHER" id="PTHR10491">
    <property type="entry name" value="DTDP-4-DEHYDRORHAMNOSE REDUCTASE"/>
    <property type="match status" value="1"/>
</dbReference>
<evidence type="ECO:0000256" key="1">
    <source>
        <dbReference type="ARBA" id="ARBA00004781"/>
    </source>
</evidence>
<evidence type="ECO:0000256" key="5">
    <source>
        <dbReference type="ARBA" id="ARBA00048200"/>
    </source>
</evidence>
<comment type="function">
    <text evidence="6">Catalyzes the reduction of dTDP-6-deoxy-L-lyxo-4-hexulose to yield dTDP-L-rhamnose.</text>
</comment>
<dbReference type="CDD" id="cd05254">
    <property type="entry name" value="dTDP_HR_like_SDR_e"/>
    <property type="match status" value="1"/>
</dbReference>
<dbReference type="SUPFAM" id="SSF51735">
    <property type="entry name" value="NAD(P)-binding Rossmann-fold domains"/>
    <property type="match status" value="1"/>
</dbReference>
<name>A0ABX1MRS6_9RHOO</name>
<dbReference type="EMBL" id="WTVR01000047">
    <property type="protein sequence ID" value="NMF90635.1"/>
    <property type="molecule type" value="Genomic_DNA"/>
</dbReference>
<dbReference type="RefSeq" id="WP_169207970.1">
    <property type="nucleotide sequence ID" value="NZ_CP059560.1"/>
</dbReference>
<dbReference type="EC" id="1.1.1.133" evidence="3 6"/>
<comment type="catalytic activity">
    <reaction evidence="5 6">
        <text>dTDP-beta-L-rhamnose + NADP(+) = dTDP-4-dehydro-beta-L-rhamnose + NADPH + H(+)</text>
        <dbReference type="Rhea" id="RHEA:21796"/>
        <dbReference type="ChEBI" id="CHEBI:15378"/>
        <dbReference type="ChEBI" id="CHEBI:57510"/>
        <dbReference type="ChEBI" id="CHEBI:57783"/>
        <dbReference type="ChEBI" id="CHEBI:58349"/>
        <dbReference type="ChEBI" id="CHEBI:62830"/>
        <dbReference type="EC" id="1.1.1.133"/>
    </reaction>
</comment>
<evidence type="ECO:0000256" key="2">
    <source>
        <dbReference type="ARBA" id="ARBA00010944"/>
    </source>
</evidence>
<accession>A0ABX1MRS6</accession>
<evidence type="ECO:0000256" key="4">
    <source>
        <dbReference type="ARBA" id="ARBA00017099"/>
    </source>
</evidence>